<dbReference type="EMBL" id="JABKKE010000016">
    <property type="protein sequence ID" value="NPE14654.1"/>
    <property type="molecule type" value="Genomic_DNA"/>
</dbReference>
<dbReference type="Pfam" id="PF04616">
    <property type="entry name" value="Glyco_hydro_43"/>
    <property type="match status" value="1"/>
</dbReference>
<dbReference type="InterPro" id="IPR023296">
    <property type="entry name" value="Glyco_hydro_beta-prop_sf"/>
</dbReference>
<feature type="chain" id="PRO_5046915396" evidence="5">
    <location>
        <begin position="22"/>
        <end position="547"/>
    </location>
</feature>
<evidence type="ECO:0000256" key="2">
    <source>
        <dbReference type="ARBA" id="ARBA00022801"/>
    </source>
</evidence>
<protein>
    <submittedName>
        <fullName evidence="6">Family 43 glycosylhydrolase</fullName>
    </submittedName>
</protein>
<name>A0ABX2AV86_9BACT</name>
<organism evidence="6 7">
    <name type="scientific">Xylanibacter rodentium</name>
    <dbReference type="NCBI Taxonomy" id="2736289"/>
    <lineage>
        <taxon>Bacteria</taxon>
        <taxon>Pseudomonadati</taxon>
        <taxon>Bacteroidota</taxon>
        <taxon>Bacteroidia</taxon>
        <taxon>Bacteroidales</taxon>
        <taxon>Prevotellaceae</taxon>
        <taxon>Xylanibacter</taxon>
    </lineage>
</organism>
<dbReference type="CDD" id="cd18823">
    <property type="entry name" value="GH43_RcAra43A-like"/>
    <property type="match status" value="1"/>
</dbReference>
<sequence length="547" mass="61698">MNKKMFKILLIVILLPMVQSAGQVAVGDGFKPIHNDTFWNTSDGRPLYSQGGGIFRFADPQTGRERYYWYGMRYKGAEEYRNDPTVTVEHAVFSAVTCYSSDNLTDWHYEGDVLTRDEVEKHGSGGWMGRLGVVYIKEKRQYALFVQHSNSDGAGVLIATSDNPTGQFRWAWRKDMTKMIGTPNTGDQTVFTDDDTGRSYLVYSYGRGRNKIYVSEIGIVNDSIDLIDCTQIFRGASREGNCMFKYKGKYYMCASNIYGWDGSYAYYLMADDIRGPYLPTNDMQVMKGCESDYAHVSQTGFFYTLRGTKQETVIYCGDRWADFAGNGLGYNQWVPLSFDGDEPRFNSLSSWSLNAVTGEWRVGSDNNYVLNGSFEADRRSIPNPVKPRQDFLLGWHTTVIKGCRVAVDDSLSPRLNHMNTREDRRHVIGEKSLCISDSLMPFVRRVSQTVASTPTIPLPDGVYTMRARVRRKGRFSRLEMYAVSAGRRQSYKIKPSMTSWTTISIDRVHVSGGSVEIGFWADGVAGAECLVDDVELVQYDASAGLSE</sequence>
<dbReference type="Proteomes" id="UP001193734">
    <property type="component" value="Unassembled WGS sequence"/>
</dbReference>
<dbReference type="PANTHER" id="PTHR22925">
    <property type="entry name" value="GLYCOSYL HYDROLASE 43 FAMILY MEMBER"/>
    <property type="match status" value="1"/>
</dbReference>
<keyword evidence="5" id="KW-0732">Signal</keyword>
<dbReference type="RefSeq" id="WP_172177744.1">
    <property type="nucleotide sequence ID" value="NZ_CASGKG010000010.1"/>
</dbReference>
<keyword evidence="2 4" id="KW-0378">Hydrolase</keyword>
<dbReference type="PANTHER" id="PTHR22925:SF3">
    <property type="entry name" value="GLYCOSYL HYDROLASE FAMILY PROTEIN 43"/>
    <property type="match status" value="1"/>
</dbReference>
<accession>A0ABX2AV86</accession>
<reference evidence="6 7" key="1">
    <citation type="submission" date="2020-05" db="EMBL/GenBank/DDBJ databases">
        <title>Distinct polysaccharide utilization as determinants for interspecies competition between intestinal Prevotella spp.</title>
        <authorList>
            <person name="Galvez E.J.C."/>
            <person name="Iljazovic A."/>
            <person name="Strowig T."/>
        </authorList>
    </citation>
    <scope>NUCLEOTIDE SEQUENCE [LARGE SCALE GENOMIC DNA]</scope>
    <source>
        <strain evidence="6 7">PROD</strain>
    </source>
</reference>
<evidence type="ECO:0000256" key="4">
    <source>
        <dbReference type="RuleBase" id="RU361187"/>
    </source>
</evidence>
<evidence type="ECO:0000313" key="7">
    <source>
        <dbReference type="Proteomes" id="UP001193734"/>
    </source>
</evidence>
<gene>
    <name evidence="6" type="ORF">HPS55_10045</name>
</gene>
<evidence type="ECO:0000256" key="5">
    <source>
        <dbReference type="SAM" id="SignalP"/>
    </source>
</evidence>
<evidence type="ECO:0000256" key="3">
    <source>
        <dbReference type="ARBA" id="ARBA00023295"/>
    </source>
</evidence>
<comment type="caution">
    <text evidence="6">The sequence shown here is derived from an EMBL/GenBank/DDBJ whole genome shotgun (WGS) entry which is preliminary data.</text>
</comment>
<evidence type="ECO:0000313" key="6">
    <source>
        <dbReference type="EMBL" id="NPE14654.1"/>
    </source>
</evidence>
<dbReference type="InterPro" id="IPR006710">
    <property type="entry name" value="Glyco_hydro_43"/>
</dbReference>
<evidence type="ECO:0000256" key="1">
    <source>
        <dbReference type="ARBA" id="ARBA00009865"/>
    </source>
</evidence>
<feature type="signal peptide" evidence="5">
    <location>
        <begin position="1"/>
        <end position="21"/>
    </location>
</feature>
<proteinExistence type="inferred from homology"/>
<keyword evidence="7" id="KW-1185">Reference proteome</keyword>
<dbReference type="Gene3D" id="2.60.120.260">
    <property type="entry name" value="Galactose-binding domain-like"/>
    <property type="match status" value="1"/>
</dbReference>
<comment type="similarity">
    <text evidence="1 4">Belongs to the glycosyl hydrolase 43 family.</text>
</comment>
<dbReference type="SUPFAM" id="SSF75005">
    <property type="entry name" value="Arabinanase/levansucrase/invertase"/>
    <property type="match status" value="1"/>
</dbReference>
<dbReference type="Gene3D" id="2.115.10.20">
    <property type="entry name" value="Glycosyl hydrolase domain, family 43"/>
    <property type="match status" value="1"/>
</dbReference>
<keyword evidence="3 4" id="KW-0326">Glycosidase</keyword>